<dbReference type="EMBL" id="ACJW02000003">
    <property type="protein sequence ID" value="EEP67664.1"/>
    <property type="molecule type" value="Genomic_DNA"/>
</dbReference>
<dbReference type="HOGENOM" id="CLU_1239553_0_0_4"/>
<evidence type="ECO:0000313" key="2">
    <source>
        <dbReference type="Proteomes" id="UP000003009"/>
    </source>
</evidence>
<evidence type="ECO:0000313" key="1">
    <source>
        <dbReference type="EMBL" id="EEP67664.1"/>
    </source>
</evidence>
<reference evidence="1" key="1">
    <citation type="submission" date="2009-04" db="EMBL/GenBank/DDBJ databases">
        <authorList>
            <person name="Weinstock G."/>
            <person name="Sodergren E."/>
            <person name="Clifton S."/>
            <person name="Fulton L."/>
            <person name="Fulton B."/>
            <person name="Courtney L."/>
            <person name="Fronick C."/>
            <person name="Harrison M."/>
            <person name="Strong C."/>
            <person name="Farmer C."/>
            <person name="Delahaunty K."/>
            <person name="Markovic C."/>
            <person name="Hall O."/>
            <person name="Minx P."/>
            <person name="Tomlinson C."/>
            <person name="Mitreva M."/>
            <person name="Nelson J."/>
            <person name="Hou S."/>
            <person name="Wollam A."/>
            <person name="Pepin K.H."/>
            <person name="Johnson M."/>
            <person name="Bhonagiri V."/>
            <person name="Nash W.E."/>
            <person name="Warren W."/>
            <person name="Chinwalla A."/>
            <person name="Mardis E.R."/>
            <person name="Wilson R.K."/>
        </authorList>
    </citation>
    <scope>NUCLEOTIDE SEQUENCE [LARGE SCALE GENOMIC DNA]</scope>
    <source>
        <strain evidence="1">ATCC 51147</strain>
    </source>
</reference>
<sequence length="202" mass="23097">MFLKEELKFKQGKYVYAYLAFEHSSIAEGITLHISVYSKEMARFSTENPLLCPQPLKPNDVVFVKNPIQSSADYHAPPLTVYPHGDAVKLPETEAEAELIYADVLQHLQQYHIPIIRAIHECSADTLKYLAAYPNAFRLKALTADYIVRRHNLTADNKLVQDLFAFDDKVTANENRLFSQHDLIFGNNEFDQAIKQRIMQAA</sequence>
<keyword evidence="2" id="KW-1185">Reference proteome</keyword>
<name>C4GIP2_9NEIS</name>
<proteinExistence type="predicted"/>
<accession>C4GIP2</accession>
<dbReference type="STRING" id="629741.GCWU000324_01913"/>
<dbReference type="AlphaFoldDB" id="C4GIP2"/>
<gene>
    <name evidence="1" type="ORF">GCWU000324_01913</name>
</gene>
<comment type="caution">
    <text evidence="1">The sequence shown here is derived from an EMBL/GenBank/DDBJ whole genome shotgun (WGS) entry which is preliminary data.</text>
</comment>
<dbReference type="Proteomes" id="UP000003009">
    <property type="component" value="Unassembled WGS sequence"/>
</dbReference>
<organism evidence="1 2">
    <name type="scientific">Kingella oralis ATCC 51147</name>
    <dbReference type="NCBI Taxonomy" id="629741"/>
    <lineage>
        <taxon>Bacteria</taxon>
        <taxon>Pseudomonadati</taxon>
        <taxon>Pseudomonadota</taxon>
        <taxon>Betaproteobacteria</taxon>
        <taxon>Neisseriales</taxon>
        <taxon>Neisseriaceae</taxon>
        <taxon>Kingella</taxon>
    </lineage>
</organism>
<protein>
    <submittedName>
        <fullName evidence="1">Uncharacterized protein</fullName>
    </submittedName>
</protein>